<reference evidence="2" key="2">
    <citation type="journal article" date="2021" name="PeerJ">
        <title>Extensive microbial diversity within the chicken gut microbiome revealed by metagenomics and culture.</title>
        <authorList>
            <person name="Gilroy R."/>
            <person name="Ravi A."/>
            <person name="Getino M."/>
            <person name="Pursley I."/>
            <person name="Horton D.L."/>
            <person name="Alikhan N.F."/>
            <person name="Baker D."/>
            <person name="Gharbi K."/>
            <person name="Hall N."/>
            <person name="Watson M."/>
            <person name="Adriaenssens E.M."/>
            <person name="Foster-Nyarko E."/>
            <person name="Jarju S."/>
            <person name="Secka A."/>
            <person name="Antonio M."/>
            <person name="Oren A."/>
            <person name="Chaudhuri R.R."/>
            <person name="La Ragione R."/>
            <person name="Hildebrand F."/>
            <person name="Pallen M.J."/>
        </authorList>
    </citation>
    <scope>NUCLEOTIDE SEQUENCE</scope>
    <source>
        <strain evidence="2">7463</strain>
    </source>
</reference>
<dbReference type="Pfam" id="PF01610">
    <property type="entry name" value="DDE_Tnp_ISL3"/>
    <property type="match status" value="1"/>
</dbReference>
<gene>
    <name evidence="2" type="ORF">IAC56_03115</name>
</gene>
<evidence type="ECO:0000259" key="1">
    <source>
        <dbReference type="Pfam" id="PF01610"/>
    </source>
</evidence>
<protein>
    <submittedName>
        <fullName evidence="2">Transposase</fullName>
    </submittedName>
</protein>
<organism evidence="2 3">
    <name type="scientific">Candidatus Aphodousia faecigallinarum</name>
    <dbReference type="NCBI Taxonomy" id="2840677"/>
    <lineage>
        <taxon>Bacteria</taxon>
        <taxon>Pseudomonadati</taxon>
        <taxon>Pseudomonadota</taxon>
        <taxon>Betaproteobacteria</taxon>
        <taxon>Burkholderiales</taxon>
        <taxon>Sutterellaceae</taxon>
        <taxon>Sutterellaceae incertae sedis</taxon>
        <taxon>Candidatus Aphodousia</taxon>
    </lineage>
</organism>
<dbReference type="Proteomes" id="UP000824083">
    <property type="component" value="Unassembled WGS sequence"/>
</dbReference>
<dbReference type="EMBL" id="DVMY01000054">
    <property type="protein sequence ID" value="HIU37247.1"/>
    <property type="molecule type" value="Genomic_DNA"/>
</dbReference>
<proteinExistence type="predicted"/>
<comment type="caution">
    <text evidence="2">The sequence shown here is derived from an EMBL/GenBank/DDBJ whole genome shotgun (WGS) entry which is preliminary data.</text>
</comment>
<dbReference type="InterPro" id="IPR002560">
    <property type="entry name" value="Transposase_DDE"/>
</dbReference>
<evidence type="ECO:0000313" key="3">
    <source>
        <dbReference type="Proteomes" id="UP000824083"/>
    </source>
</evidence>
<reference evidence="2" key="1">
    <citation type="submission" date="2020-10" db="EMBL/GenBank/DDBJ databases">
        <authorList>
            <person name="Gilroy R."/>
        </authorList>
    </citation>
    <scope>NUCLEOTIDE SEQUENCE</scope>
    <source>
        <strain evidence="2">7463</strain>
    </source>
</reference>
<name>A0A9D1IH98_9BURK</name>
<feature type="domain" description="Transposase IS204/IS1001/IS1096/IS1165 DDE" evidence="1">
    <location>
        <begin position="12"/>
        <end position="71"/>
    </location>
</feature>
<sequence length="82" mass="9470">MIKITRLLLLQIAHTHNFKPAKSFAMMLARRMDGIMHARLLVFKTARLERANNKIKVIKRVAFGRTDMEYFFGGSPGDSFFP</sequence>
<dbReference type="AlphaFoldDB" id="A0A9D1IH98"/>
<evidence type="ECO:0000313" key="2">
    <source>
        <dbReference type="EMBL" id="HIU37247.1"/>
    </source>
</evidence>
<accession>A0A9D1IH98</accession>